<reference evidence="2 3" key="1">
    <citation type="journal article" date="2023" name="Plants (Basel)">
        <title>Bridging the Gap: Combining Genomics and Transcriptomics Approaches to Understand Stylosanthes scabra, an Orphan Legume from the Brazilian Caatinga.</title>
        <authorList>
            <person name="Ferreira-Neto J.R.C."/>
            <person name="da Silva M.D."/>
            <person name="Binneck E."/>
            <person name="de Melo N.F."/>
            <person name="da Silva R.H."/>
            <person name="de Melo A.L.T.M."/>
            <person name="Pandolfi V."/>
            <person name="Bustamante F.O."/>
            <person name="Brasileiro-Vidal A.C."/>
            <person name="Benko-Iseppon A.M."/>
        </authorList>
    </citation>
    <scope>NUCLEOTIDE SEQUENCE [LARGE SCALE GENOMIC DNA]</scope>
    <source>
        <tissue evidence="2">Leaves</tissue>
    </source>
</reference>
<keyword evidence="3" id="KW-1185">Reference proteome</keyword>
<name>A0ABU6XND4_9FABA</name>
<dbReference type="EMBL" id="JASCZI010212158">
    <property type="protein sequence ID" value="MED6198564.1"/>
    <property type="molecule type" value="Genomic_DNA"/>
</dbReference>
<evidence type="ECO:0000256" key="1">
    <source>
        <dbReference type="SAM" id="MobiDB-lite"/>
    </source>
</evidence>
<accession>A0ABU6XND4</accession>
<organism evidence="2 3">
    <name type="scientific">Stylosanthes scabra</name>
    <dbReference type="NCBI Taxonomy" id="79078"/>
    <lineage>
        <taxon>Eukaryota</taxon>
        <taxon>Viridiplantae</taxon>
        <taxon>Streptophyta</taxon>
        <taxon>Embryophyta</taxon>
        <taxon>Tracheophyta</taxon>
        <taxon>Spermatophyta</taxon>
        <taxon>Magnoliopsida</taxon>
        <taxon>eudicotyledons</taxon>
        <taxon>Gunneridae</taxon>
        <taxon>Pentapetalae</taxon>
        <taxon>rosids</taxon>
        <taxon>fabids</taxon>
        <taxon>Fabales</taxon>
        <taxon>Fabaceae</taxon>
        <taxon>Papilionoideae</taxon>
        <taxon>50 kb inversion clade</taxon>
        <taxon>dalbergioids sensu lato</taxon>
        <taxon>Dalbergieae</taxon>
        <taxon>Pterocarpus clade</taxon>
        <taxon>Stylosanthes</taxon>
    </lineage>
</organism>
<comment type="caution">
    <text evidence="2">The sequence shown here is derived from an EMBL/GenBank/DDBJ whole genome shotgun (WGS) entry which is preliminary data.</text>
</comment>
<evidence type="ECO:0000313" key="2">
    <source>
        <dbReference type="EMBL" id="MED6198564.1"/>
    </source>
</evidence>
<dbReference type="Proteomes" id="UP001341840">
    <property type="component" value="Unassembled WGS sequence"/>
</dbReference>
<gene>
    <name evidence="2" type="ORF">PIB30_067632</name>
</gene>
<evidence type="ECO:0000313" key="3">
    <source>
        <dbReference type="Proteomes" id="UP001341840"/>
    </source>
</evidence>
<proteinExistence type="predicted"/>
<feature type="region of interest" description="Disordered" evidence="1">
    <location>
        <begin position="171"/>
        <end position="200"/>
    </location>
</feature>
<protein>
    <submittedName>
        <fullName evidence="2">Uncharacterized protein</fullName>
    </submittedName>
</protein>
<sequence length="200" mass="22002">MVRIMVGMENSVRVMLLDFRKDNIGGSARGVEDLMVLDHLGLVGAIAPTVGSPDTWQGAAVQERVDRGSQLKVSSLLVERLHRLKMGARVRTIHHGFPRGHKNKCARNAGKLMRVRHVSINSDTCRDAAVYGIDGPGQQEQPCLRCKGCEWFGEVIAKTVATDRLFVLDVDGQPSPRTPTNNKDRVVNPQVPGSRMSLEI</sequence>